<evidence type="ECO:0000313" key="1">
    <source>
        <dbReference type="EMBL" id="KAF7266734.1"/>
    </source>
</evidence>
<comment type="caution">
    <text evidence="1">The sequence shown here is derived from an EMBL/GenBank/DDBJ whole genome shotgun (WGS) entry which is preliminary data.</text>
</comment>
<keyword evidence="2" id="KW-1185">Reference proteome</keyword>
<proteinExistence type="predicted"/>
<dbReference type="EMBL" id="JAACXV010014506">
    <property type="protein sequence ID" value="KAF7266734.1"/>
    <property type="molecule type" value="Genomic_DNA"/>
</dbReference>
<accession>A0A834HTC3</accession>
<sequence>MDYRNDCESSVMENRNRYKLRSSLKKVRKSNAPVDQDEENMETTILPPPRRVSFAASNYVKPFIDDPEKNTIWDNTYEEQIESTADSAKSELCYSHSQNDVPEPVIQSKVLNKTVIFDQSEMDMEFTLEDNALKGTKEIVNTTSTTYGQTLLDMELTCVNQTVDKRIICQLQKKILPQSDNTELNFMNKTNLDESGMEMTCNYNLPSNIIARAPVLNQSKLQDESMEFTCQYNLQKTIITHPVDVENKENYTVHSTSVIPLSHSINKIADIKSFGNETITRDYTNHITNSSLPVKKSRQHMKTMISGDAVPVNSSKVNMFNDLTYSNERVNKETNSIFNVPNSTINSKFVTNISQSQSAQTHKGDASNVYTFSGIPIASDLTNESIDLQTNKSGTQERTVDKPSGGNVTSTTFLKDKTINTQREIYVPCKMEVIGGSIISNLTNKCVDMLTEESGIQQRTVDKASGGNITSITFIEDQTINNQREIYKIHQKPHKMEVITGSVISNLTNQRIDMQTEGSGIQERTIEKTSKGNITSTTSIKDQTINTQREIYEIEHQKPQKIEVVSDSLISNLTNEGIDMQTKEGGIREKTVDKTSESNITSTTIVKDQTLNSQIEIFEMQCQKPPKMQVIGGIPIAVDITDQSLNEQNSISETLSKKPLKTVLFGTVPIAADESYQNITIQNKTQTRQSDKIAIFGNVPLAVDLTDQNNMNETNLPNQHINCKSDTNANQNKKVEVIGGIPIALDVTDQSVNTEINMSEVKFKEPQKTTVFGGIPIATDLSDQNITFQLKTNDTQSGKPNKVQIFGGIPIAVDITDQSVNASMNMNEFQFKKPQKTAIFRQIPIAVDESDQSINNTMSINATGCKKSQNICSVGSIPKVMESSIDMQIDKDIIKPNKVNSFNNTHVAIGPEVTFMEYNKSEFVKKNEHKQPIDLSCQKIERFKQDTEKEITLDHQASNINSSKSIISGSITGDLDYQSTNTFQKPLLLKDQNLTIENVLDSVRYNSSAAVDLSSQSIRLGVDKVAPSDFVTSVMSADFNKMSIYKEECSLVDSLPSLDETELKHLSSTYFSSKYEDVDGPSIREDSSFIKELPAEENPEKIVSYTKHPTNKVIYSEPMMVTTTPVTDSVSMHASGLNFFNFNSTLTMEDTQQLIQATFSKPSFQCIEDEKNNSTHLPEFNITTNVTQPLVEHVMSETIKAQSVLNNIEHILIKDDFPPFNFGQVQAKIQESQEVRAKLETLLKEYRPLDIKSFDLEENDKRRSLGVTSDDLTGIYRLSDSSTHHGSDSSETYEDNCHESSVTVSKSLNDIVAELCERSNNVLKLDLYKNNCYIFKAVYELVIIFVRLHPEDNHVVDLMCDACVKESAMLVRFITNDIMNKLKLNDLKSHLGSHFDILSLLDYICVIVENSKQFHEEFLMLQKDHSTLTIQDDFSISFEILCTKPPIWWSVNLRMLPLYQIQSDSVTVQSRFGKVNEEHIRQIGRNTENNVHSLRDFIGKVIEYFKRTQIMFKNVNMK</sequence>
<organism evidence="1 2">
    <name type="scientific">Rhynchophorus ferrugineus</name>
    <name type="common">Red palm weevil</name>
    <name type="synonym">Curculio ferrugineus</name>
    <dbReference type="NCBI Taxonomy" id="354439"/>
    <lineage>
        <taxon>Eukaryota</taxon>
        <taxon>Metazoa</taxon>
        <taxon>Ecdysozoa</taxon>
        <taxon>Arthropoda</taxon>
        <taxon>Hexapoda</taxon>
        <taxon>Insecta</taxon>
        <taxon>Pterygota</taxon>
        <taxon>Neoptera</taxon>
        <taxon>Endopterygota</taxon>
        <taxon>Coleoptera</taxon>
        <taxon>Polyphaga</taxon>
        <taxon>Cucujiformia</taxon>
        <taxon>Curculionidae</taxon>
        <taxon>Dryophthorinae</taxon>
        <taxon>Rhynchophorus</taxon>
    </lineage>
</organism>
<name>A0A834HTC3_RHYFE</name>
<dbReference type="OrthoDB" id="6784338at2759"/>
<reference evidence="1" key="1">
    <citation type="submission" date="2020-08" db="EMBL/GenBank/DDBJ databases">
        <title>Genome sequencing and assembly of the red palm weevil Rhynchophorus ferrugineus.</title>
        <authorList>
            <person name="Dias G.B."/>
            <person name="Bergman C.M."/>
            <person name="Manee M."/>
        </authorList>
    </citation>
    <scope>NUCLEOTIDE SEQUENCE</scope>
    <source>
        <strain evidence="1">AA-2017</strain>
        <tissue evidence="1">Whole larva</tissue>
    </source>
</reference>
<protein>
    <submittedName>
        <fullName evidence="1">Uncharacterized protein</fullName>
    </submittedName>
</protein>
<dbReference type="Proteomes" id="UP000625711">
    <property type="component" value="Unassembled WGS sequence"/>
</dbReference>
<gene>
    <name evidence="1" type="ORF">GWI33_019955</name>
</gene>
<evidence type="ECO:0000313" key="2">
    <source>
        <dbReference type="Proteomes" id="UP000625711"/>
    </source>
</evidence>